<feature type="compositionally biased region" description="Polar residues" evidence="1">
    <location>
        <begin position="126"/>
        <end position="135"/>
    </location>
</feature>
<evidence type="ECO:0000313" key="3">
    <source>
        <dbReference type="Proteomes" id="UP001337655"/>
    </source>
</evidence>
<dbReference type="GeneID" id="89926866"/>
<proteinExistence type="predicted"/>
<dbReference type="Proteomes" id="UP001337655">
    <property type="component" value="Unassembled WGS sequence"/>
</dbReference>
<protein>
    <submittedName>
        <fullName evidence="2">Uncharacterized protein</fullName>
    </submittedName>
</protein>
<feature type="compositionally biased region" description="Basic and acidic residues" evidence="1">
    <location>
        <begin position="251"/>
        <end position="264"/>
    </location>
</feature>
<comment type="caution">
    <text evidence="2">The sequence shown here is derived from an EMBL/GenBank/DDBJ whole genome shotgun (WGS) entry which is preliminary data.</text>
</comment>
<feature type="compositionally biased region" description="Basic residues" evidence="1">
    <location>
        <begin position="370"/>
        <end position="382"/>
    </location>
</feature>
<dbReference type="RefSeq" id="XP_064658895.1">
    <property type="nucleotide sequence ID" value="XM_064802770.1"/>
</dbReference>
<name>A0AAV9PBQ8_9PEZI</name>
<sequence length="472" mass="51526">MAETPPPRSVRAATPPTPLHGARYDTYEPYSPRRSTRSTAHSNPYSSFNSDRSPRDHHQQGNTTPPATVKKARFARAPTQLSSPPSSPSSPVKRLRTTPGTSSAHKTPRKQSFTPRKAANHHSDSDTCAPSSSKAATLAPNPVDPTTMLPTPSKTPNKKRAGALASTARILSFQPNHPNDVMPSPHKMKKQSRAAEFDLYEEDAQQGEEIPIYTDANARVPEMDESMDNPFVGPKQGRRPQGGSGSRRTRKSEEEQVREERMQEAVARDEGVVYVFRGRKIFRRFTPPNTQEDDTNDPTPTPNRQLMRSAGATAQRPFTRSAIKPRLLFPSEEQQREREQAANEVDEEALTDIEMADASTVITPPPTATSKRRAGTPKKRSPKGMQIVEEVEEGANGDELDDVPEPMSVGSEPSFASGAGGKGRASAMGKSPFDTWARTKSGKKRGSEQLDVDEGMGKRTRSSGPVGEGGKV</sequence>
<evidence type="ECO:0000313" key="2">
    <source>
        <dbReference type="EMBL" id="KAK5169549.1"/>
    </source>
</evidence>
<keyword evidence="3" id="KW-1185">Reference proteome</keyword>
<accession>A0AAV9PBQ8</accession>
<feature type="region of interest" description="Disordered" evidence="1">
    <location>
        <begin position="223"/>
        <end position="264"/>
    </location>
</feature>
<evidence type="ECO:0000256" key="1">
    <source>
        <dbReference type="SAM" id="MobiDB-lite"/>
    </source>
</evidence>
<dbReference type="EMBL" id="JAVRRT010000008">
    <property type="protein sequence ID" value="KAK5169549.1"/>
    <property type="molecule type" value="Genomic_DNA"/>
</dbReference>
<feature type="compositionally biased region" description="Polar residues" evidence="1">
    <location>
        <begin position="98"/>
        <end position="114"/>
    </location>
</feature>
<reference evidence="2 3" key="1">
    <citation type="submission" date="2023-08" db="EMBL/GenBank/DDBJ databases">
        <title>Black Yeasts Isolated from many extreme environments.</title>
        <authorList>
            <person name="Coleine C."/>
            <person name="Stajich J.E."/>
            <person name="Selbmann L."/>
        </authorList>
    </citation>
    <scope>NUCLEOTIDE SEQUENCE [LARGE SCALE GENOMIC DNA]</scope>
    <source>
        <strain evidence="2 3">CCFEE 5935</strain>
    </source>
</reference>
<feature type="region of interest" description="Disordered" evidence="1">
    <location>
        <begin position="1"/>
        <end position="193"/>
    </location>
</feature>
<feature type="region of interest" description="Disordered" evidence="1">
    <location>
        <begin position="282"/>
        <end position="472"/>
    </location>
</feature>
<gene>
    <name evidence="2" type="ORF">LTR77_005525</name>
</gene>
<feature type="compositionally biased region" description="Acidic residues" evidence="1">
    <location>
        <begin position="389"/>
        <end position="404"/>
    </location>
</feature>
<organism evidence="2 3">
    <name type="scientific">Saxophila tyrrhenica</name>
    <dbReference type="NCBI Taxonomy" id="1690608"/>
    <lineage>
        <taxon>Eukaryota</taxon>
        <taxon>Fungi</taxon>
        <taxon>Dikarya</taxon>
        <taxon>Ascomycota</taxon>
        <taxon>Pezizomycotina</taxon>
        <taxon>Dothideomycetes</taxon>
        <taxon>Dothideomycetidae</taxon>
        <taxon>Mycosphaerellales</taxon>
        <taxon>Extremaceae</taxon>
        <taxon>Saxophila</taxon>
    </lineage>
</organism>
<dbReference type="AlphaFoldDB" id="A0AAV9PBQ8"/>
<feature type="compositionally biased region" description="Acidic residues" evidence="1">
    <location>
        <begin position="344"/>
        <end position="355"/>
    </location>
</feature>
<feature type="compositionally biased region" description="Polar residues" evidence="1">
    <location>
        <begin position="37"/>
        <end position="51"/>
    </location>
</feature>